<dbReference type="InterPro" id="IPR009057">
    <property type="entry name" value="Homeodomain-like_sf"/>
</dbReference>
<dbReference type="GO" id="GO:0043565">
    <property type="term" value="F:sequence-specific DNA binding"/>
    <property type="evidence" value="ECO:0007669"/>
    <property type="project" value="InterPro"/>
</dbReference>
<sequence length="276" mass="31860">MLYLERIPAAPLAPFIRMLWYARVDRATHERQRILPTGCTQVIVNLARDYVLDCPEGRPEVRRPPALVVGARSVYEIVDTSDMADLIGIVFSPGGFAPFAFDAAHYFSNQTVALDELGSIWASDTRPLRDRLREMESPQTRLQCLEHFLTARFTSRLERRQRPPQIQFALRYFAHNPHIASVGETARQIGWSERRFSQVFREEVGLTPKVWCRVQRFQRAVRQLHTGSDIRWAELALDCGYYDQSHFANEFRAFSGVDATTYTARRTLWTNHISAD</sequence>
<evidence type="ECO:0000256" key="1">
    <source>
        <dbReference type="ARBA" id="ARBA00023015"/>
    </source>
</evidence>
<organism evidence="5">
    <name type="scientific">Telmatobacter sp. DSM 110680</name>
    <dbReference type="NCBI Taxonomy" id="3036704"/>
    <lineage>
        <taxon>Bacteria</taxon>
        <taxon>Pseudomonadati</taxon>
        <taxon>Acidobacteriota</taxon>
        <taxon>Terriglobia</taxon>
        <taxon>Terriglobales</taxon>
        <taxon>Acidobacteriaceae</taxon>
        <taxon>Telmatobacter</taxon>
    </lineage>
</organism>
<dbReference type="AlphaFoldDB" id="A0AAU7DKW9"/>
<keyword evidence="1" id="KW-0805">Transcription regulation</keyword>
<dbReference type="InterPro" id="IPR046532">
    <property type="entry name" value="DUF6597"/>
</dbReference>
<dbReference type="Pfam" id="PF20240">
    <property type="entry name" value="DUF6597"/>
    <property type="match status" value="1"/>
</dbReference>
<dbReference type="PROSITE" id="PS01124">
    <property type="entry name" value="HTH_ARAC_FAMILY_2"/>
    <property type="match status" value="1"/>
</dbReference>
<dbReference type="Gene3D" id="1.10.10.60">
    <property type="entry name" value="Homeodomain-like"/>
    <property type="match status" value="1"/>
</dbReference>
<dbReference type="GO" id="GO:0003700">
    <property type="term" value="F:DNA-binding transcription factor activity"/>
    <property type="evidence" value="ECO:0007669"/>
    <property type="project" value="InterPro"/>
</dbReference>
<protein>
    <submittedName>
        <fullName evidence="5">AraC family transcriptional regulator</fullName>
    </submittedName>
</protein>
<dbReference type="PANTHER" id="PTHR46796:SF15">
    <property type="entry name" value="BLL1074 PROTEIN"/>
    <property type="match status" value="1"/>
</dbReference>
<dbReference type="InterPro" id="IPR018060">
    <property type="entry name" value="HTH_AraC"/>
</dbReference>
<evidence type="ECO:0000256" key="3">
    <source>
        <dbReference type="ARBA" id="ARBA00023163"/>
    </source>
</evidence>
<keyword evidence="2" id="KW-0238">DNA-binding</keyword>
<dbReference type="Pfam" id="PF12833">
    <property type="entry name" value="HTH_18"/>
    <property type="match status" value="1"/>
</dbReference>
<name>A0AAU7DKW9_9BACT</name>
<dbReference type="SMART" id="SM00342">
    <property type="entry name" value="HTH_ARAC"/>
    <property type="match status" value="1"/>
</dbReference>
<feature type="domain" description="HTH araC/xylS-type" evidence="4">
    <location>
        <begin position="163"/>
        <end position="265"/>
    </location>
</feature>
<evidence type="ECO:0000256" key="2">
    <source>
        <dbReference type="ARBA" id="ARBA00023125"/>
    </source>
</evidence>
<dbReference type="SUPFAM" id="SSF46689">
    <property type="entry name" value="Homeodomain-like"/>
    <property type="match status" value="1"/>
</dbReference>
<dbReference type="EMBL" id="CP121196">
    <property type="protein sequence ID" value="XBH18299.1"/>
    <property type="molecule type" value="Genomic_DNA"/>
</dbReference>
<reference evidence="5" key="1">
    <citation type="submission" date="2023-03" db="EMBL/GenBank/DDBJ databases">
        <title>Edaphobacter sp.</title>
        <authorList>
            <person name="Huber K.J."/>
            <person name="Papendorf J."/>
            <person name="Pilke C."/>
            <person name="Bunk B."/>
            <person name="Sproeer C."/>
            <person name="Pester M."/>
        </authorList>
    </citation>
    <scope>NUCLEOTIDE SEQUENCE</scope>
    <source>
        <strain evidence="5">DSM 110680</strain>
    </source>
</reference>
<dbReference type="PANTHER" id="PTHR46796">
    <property type="entry name" value="HTH-TYPE TRANSCRIPTIONAL ACTIVATOR RHAS-RELATED"/>
    <property type="match status" value="1"/>
</dbReference>
<dbReference type="RefSeq" id="WP_348263523.1">
    <property type="nucleotide sequence ID" value="NZ_CP121196.1"/>
</dbReference>
<accession>A0AAU7DKW9</accession>
<evidence type="ECO:0000259" key="4">
    <source>
        <dbReference type="PROSITE" id="PS01124"/>
    </source>
</evidence>
<gene>
    <name evidence="5" type="ORF">P8935_02960</name>
</gene>
<evidence type="ECO:0000313" key="5">
    <source>
        <dbReference type="EMBL" id="XBH18299.1"/>
    </source>
</evidence>
<proteinExistence type="predicted"/>
<dbReference type="InterPro" id="IPR050204">
    <property type="entry name" value="AraC_XylS_family_regulators"/>
</dbReference>
<keyword evidence="3" id="KW-0804">Transcription</keyword>